<name>A0A512N376_9HYPH</name>
<gene>
    <name evidence="8" type="ORF">RSO01_06160</name>
</gene>
<protein>
    <submittedName>
        <fullName evidence="8">Transcriptional repressor</fullName>
    </submittedName>
</protein>
<dbReference type="PANTHER" id="PTHR33202:SF6">
    <property type="entry name" value="ZINC UPTAKE REGULATION PROTEIN"/>
    <property type="match status" value="1"/>
</dbReference>
<dbReference type="Gene3D" id="3.30.1490.190">
    <property type="match status" value="1"/>
</dbReference>
<evidence type="ECO:0000256" key="3">
    <source>
        <dbReference type="ARBA" id="ARBA00022833"/>
    </source>
</evidence>
<sequence>MKKTAKASAHGHDHKHCIEDALAAAEKLCSEKDLRFTPLRRRVLELVWSSHKPVGAYALLDELRNEELGSAPPTVYRALDFLIDNGLIHRIERMNAFVGCSHPGEAHRGFFLICGDCGNAEELHSDGLAESISASANRRGFAARDMTLEVMGTCADCRKA</sequence>
<keyword evidence="6" id="KW-0804">Transcription</keyword>
<keyword evidence="7" id="KW-0479">Metal-binding</keyword>
<accession>A0A512N376</accession>
<dbReference type="Proteomes" id="UP000321058">
    <property type="component" value="Unassembled WGS sequence"/>
</dbReference>
<evidence type="ECO:0000256" key="7">
    <source>
        <dbReference type="PIRSR" id="PIRSR602481-1"/>
    </source>
</evidence>
<dbReference type="SUPFAM" id="SSF46785">
    <property type="entry name" value="Winged helix' DNA-binding domain"/>
    <property type="match status" value="1"/>
</dbReference>
<comment type="caution">
    <text evidence="8">The sequence shown here is derived from an EMBL/GenBank/DDBJ whole genome shotgun (WGS) entry which is preliminary data.</text>
</comment>
<feature type="binding site" evidence="7">
    <location>
        <position position="114"/>
    </location>
    <ligand>
        <name>Zn(2+)</name>
        <dbReference type="ChEBI" id="CHEBI:29105"/>
    </ligand>
</feature>
<evidence type="ECO:0000256" key="6">
    <source>
        <dbReference type="ARBA" id="ARBA00023163"/>
    </source>
</evidence>
<evidence type="ECO:0000313" key="8">
    <source>
        <dbReference type="EMBL" id="GEP53450.1"/>
    </source>
</evidence>
<dbReference type="GO" id="GO:0003700">
    <property type="term" value="F:DNA-binding transcription factor activity"/>
    <property type="evidence" value="ECO:0007669"/>
    <property type="project" value="InterPro"/>
</dbReference>
<dbReference type="GO" id="GO:0005829">
    <property type="term" value="C:cytosol"/>
    <property type="evidence" value="ECO:0007669"/>
    <property type="project" value="TreeGrafter"/>
</dbReference>
<keyword evidence="5" id="KW-0238">DNA-binding</keyword>
<evidence type="ECO:0000256" key="4">
    <source>
        <dbReference type="ARBA" id="ARBA00023015"/>
    </source>
</evidence>
<feature type="binding site" evidence="7">
    <location>
        <position position="117"/>
    </location>
    <ligand>
        <name>Zn(2+)</name>
        <dbReference type="ChEBI" id="CHEBI:29105"/>
    </ligand>
</feature>
<evidence type="ECO:0000313" key="9">
    <source>
        <dbReference type="Proteomes" id="UP000321058"/>
    </source>
</evidence>
<dbReference type="AlphaFoldDB" id="A0A512N376"/>
<dbReference type="Gene3D" id="1.10.10.10">
    <property type="entry name" value="Winged helix-like DNA-binding domain superfamily/Winged helix DNA-binding domain"/>
    <property type="match status" value="1"/>
</dbReference>
<dbReference type="GO" id="GO:0008270">
    <property type="term" value="F:zinc ion binding"/>
    <property type="evidence" value="ECO:0007669"/>
    <property type="project" value="TreeGrafter"/>
</dbReference>
<dbReference type="PANTHER" id="PTHR33202">
    <property type="entry name" value="ZINC UPTAKE REGULATION PROTEIN"/>
    <property type="match status" value="1"/>
</dbReference>
<feature type="binding site" evidence="7">
    <location>
        <position position="154"/>
    </location>
    <ligand>
        <name>Zn(2+)</name>
        <dbReference type="ChEBI" id="CHEBI:29105"/>
    </ligand>
</feature>
<dbReference type="InterPro" id="IPR002481">
    <property type="entry name" value="FUR"/>
</dbReference>
<organism evidence="8 9">
    <name type="scientific">Reyranella soli</name>
    <dbReference type="NCBI Taxonomy" id="1230389"/>
    <lineage>
        <taxon>Bacteria</taxon>
        <taxon>Pseudomonadati</taxon>
        <taxon>Pseudomonadota</taxon>
        <taxon>Alphaproteobacteria</taxon>
        <taxon>Hyphomicrobiales</taxon>
        <taxon>Reyranellaceae</taxon>
        <taxon>Reyranella</taxon>
    </lineage>
</organism>
<feature type="binding site" evidence="7">
    <location>
        <position position="157"/>
    </location>
    <ligand>
        <name>Zn(2+)</name>
        <dbReference type="ChEBI" id="CHEBI:29105"/>
    </ligand>
</feature>
<dbReference type="InterPro" id="IPR036390">
    <property type="entry name" value="WH_DNA-bd_sf"/>
</dbReference>
<dbReference type="Pfam" id="PF01475">
    <property type="entry name" value="FUR"/>
    <property type="match status" value="1"/>
</dbReference>
<comment type="similarity">
    <text evidence="1">Belongs to the Fur family.</text>
</comment>
<comment type="cofactor">
    <cofactor evidence="7">
        <name>Zn(2+)</name>
        <dbReference type="ChEBI" id="CHEBI:29105"/>
    </cofactor>
    <text evidence="7">Binds 1 zinc ion per subunit.</text>
</comment>
<evidence type="ECO:0000256" key="2">
    <source>
        <dbReference type="ARBA" id="ARBA00022491"/>
    </source>
</evidence>
<reference evidence="8 9" key="1">
    <citation type="submission" date="2019-07" db="EMBL/GenBank/DDBJ databases">
        <title>Whole genome shotgun sequence of Reyranella soli NBRC 108950.</title>
        <authorList>
            <person name="Hosoyama A."/>
            <person name="Uohara A."/>
            <person name="Ohji S."/>
            <person name="Ichikawa N."/>
        </authorList>
    </citation>
    <scope>NUCLEOTIDE SEQUENCE [LARGE SCALE GENOMIC DNA]</scope>
    <source>
        <strain evidence="8 9">NBRC 108950</strain>
    </source>
</reference>
<keyword evidence="4" id="KW-0805">Transcription regulation</keyword>
<dbReference type="GO" id="GO:0045892">
    <property type="term" value="P:negative regulation of DNA-templated transcription"/>
    <property type="evidence" value="ECO:0007669"/>
    <property type="project" value="TreeGrafter"/>
</dbReference>
<dbReference type="RefSeq" id="WP_246158001.1">
    <property type="nucleotide sequence ID" value="NZ_BKAJ01000011.1"/>
</dbReference>
<dbReference type="InterPro" id="IPR043135">
    <property type="entry name" value="Fur_C"/>
</dbReference>
<dbReference type="EMBL" id="BKAJ01000011">
    <property type="protein sequence ID" value="GEP53450.1"/>
    <property type="molecule type" value="Genomic_DNA"/>
</dbReference>
<dbReference type="GO" id="GO:0000976">
    <property type="term" value="F:transcription cis-regulatory region binding"/>
    <property type="evidence" value="ECO:0007669"/>
    <property type="project" value="TreeGrafter"/>
</dbReference>
<keyword evidence="9" id="KW-1185">Reference proteome</keyword>
<keyword evidence="3 7" id="KW-0862">Zinc</keyword>
<dbReference type="InterPro" id="IPR036388">
    <property type="entry name" value="WH-like_DNA-bd_sf"/>
</dbReference>
<keyword evidence="2" id="KW-0678">Repressor</keyword>
<evidence type="ECO:0000256" key="1">
    <source>
        <dbReference type="ARBA" id="ARBA00007957"/>
    </source>
</evidence>
<dbReference type="GO" id="GO:1900376">
    <property type="term" value="P:regulation of secondary metabolite biosynthetic process"/>
    <property type="evidence" value="ECO:0007669"/>
    <property type="project" value="TreeGrafter"/>
</dbReference>
<evidence type="ECO:0000256" key="5">
    <source>
        <dbReference type="ARBA" id="ARBA00023125"/>
    </source>
</evidence>
<proteinExistence type="inferred from homology"/>